<dbReference type="EMBL" id="OCNJ01000001">
    <property type="protein sequence ID" value="SOD91185.1"/>
    <property type="molecule type" value="Genomic_DNA"/>
</dbReference>
<dbReference type="RefSeq" id="WP_097277702.1">
    <property type="nucleotide sequence ID" value="NZ_OCNJ01000001.1"/>
</dbReference>
<evidence type="ECO:0000256" key="5">
    <source>
        <dbReference type="SAM" id="SignalP"/>
    </source>
</evidence>
<dbReference type="AlphaFoldDB" id="A0A286G6R3"/>
<dbReference type="GO" id="GO:0034599">
    <property type="term" value="P:cellular response to oxidative stress"/>
    <property type="evidence" value="ECO:0007669"/>
    <property type="project" value="TreeGrafter"/>
</dbReference>
<evidence type="ECO:0000256" key="1">
    <source>
        <dbReference type="ARBA" id="ARBA00023002"/>
    </source>
</evidence>
<dbReference type="InterPro" id="IPR036509">
    <property type="entry name" value="Met_Sox_Rdtase_MsrA_sf"/>
</dbReference>
<keyword evidence="8" id="KW-1185">Reference proteome</keyword>
<evidence type="ECO:0000313" key="8">
    <source>
        <dbReference type="Proteomes" id="UP000219621"/>
    </source>
</evidence>
<evidence type="ECO:0000313" key="7">
    <source>
        <dbReference type="EMBL" id="SOD91185.1"/>
    </source>
</evidence>
<feature type="active site" evidence="4">
    <location>
        <position position="36"/>
    </location>
</feature>
<keyword evidence="5" id="KW-0732">Signal</keyword>
<organism evidence="7 8">
    <name type="scientific">Caenispirillum bisanense</name>
    <dbReference type="NCBI Taxonomy" id="414052"/>
    <lineage>
        <taxon>Bacteria</taxon>
        <taxon>Pseudomonadati</taxon>
        <taxon>Pseudomonadota</taxon>
        <taxon>Alphaproteobacteria</taxon>
        <taxon>Rhodospirillales</taxon>
        <taxon>Novispirillaceae</taxon>
        <taxon>Caenispirillum</taxon>
    </lineage>
</organism>
<reference evidence="7 8" key="1">
    <citation type="submission" date="2017-09" db="EMBL/GenBank/DDBJ databases">
        <authorList>
            <person name="Ehlers B."/>
            <person name="Leendertz F.H."/>
        </authorList>
    </citation>
    <scope>NUCLEOTIDE SEQUENCE [LARGE SCALE GENOMIC DNA]</scope>
    <source>
        <strain evidence="7 8">USBA 140</strain>
    </source>
</reference>
<accession>A0A286G6R3</accession>
<comment type="catalytic activity">
    <reaction evidence="2 4">
        <text>L-methionyl-[protein] + [thioredoxin]-disulfide + H2O = L-methionyl-(S)-S-oxide-[protein] + [thioredoxin]-dithiol</text>
        <dbReference type="Rhea" id="RHEA:14217"/>
        <dbReference type="Rhea" id="RHEA-COMP:10698"/>
        <dbReference type="Rhea" id="RHEA-COMP:10700"/>
        <dbReference type="Rhea" id="RHEA-COMP:12313"/>
        <dbReference type="Rhea" id="RHEA-COMP:12315"/>
        <dbReference type="ChEBI" id="CHEBI:15377"/>
        <dbReference type="ChEBI" id="CHEBI:16044"/>
        <dbReference type="ChEBI" id="CHEBI:29950"/>
        <dbReference type="ChEBI" id="CHEBI:44120"/>
        <dbReference type="ChEBI" id="CHEBI:50058"/>
        <dbReference type="EC" id="1.8.4.11"/>
    </reaction>
</comment>
<feature type="chain" id="PRO_5013329945" description="Peptide methionine sulfoxide reductase MsrA" evidence="5">
    <location>
        <begin position="26"/>
        <end position="206"/>
    </location>
</feature>
<evidence type="ECO:0000256" key="2">
    <source>
        <dbReference type="ARBA" id="ARBA00047806"/>
    </source>
</evidence>
<comment type="catalytic activity">
    <reaction evidence="3 4">
        <text>[thioredoxin]-disulfide + L-methionine + H2O = L-methionine (S)-S-oxide + [thioredoxin]-dithiol</text>
        <dbReference type="Rhea" id="RHEA:19993"/>
        <dbReference type="Rhea" id="RHEA-COMP:10698"/>
        <dbReference type="Rhea" id="RHEA-COMP:10700"/>
        <dbReference type="ChEBI" id="CHEBI:15377"/>
        <dbReference type="ChEBI" id="CHEBI:29950"/>
        <dbReference type="ChEBI" id="CHEBI:50058"/>
        <dbReference type="ChEBI" id="CHEBI:57844"/>
        <dbReference type="ChEBI" id="CHEBI:58772"/>
        <dbReference type="EC" id="1.8.4.11"/>
    </reaction>
</comment>
<evidence type="ECO:0000256" key="4">
    <source>
        <dbReference type="HAMAP-Rule" id="MF_01401"/>
    </source>
</evidence>
<name>A0A286G6R3_9PROT</name>
<comment type="function">
    <text evidence="4">Has an important function as a repair enzyme for proteins that have been inactivated by oxidation. Catalyzes the reversible oxidation-reduction of methionine sulfoxide in proteins to methionine.</text>
</comment>
<dbReference type="Gene3D" id="3.30.1060.10">
    <property type="entry name" value="Peptide methionine sulphoxide reductase MsrA"/>
    <property type="match status" value="1"/>
</dbReference>
<dbReference type="InterPro" id="IPR002569">
    <property type="entry name" value="Met_Sox_Rdtase_MsrA_dom"/>
</dbReference>
<keyword evidence="1 4" id="KW-0560">Oxidoreductase</keyword>
<dbReference type="GO" id="GO:0005737">
    <property type="term" value="C:cytoplasm"/>
    <property type="evidence" value="ECO:0007669"/>
    <property type="project" value="TreeGrafter"/>
</dbReference>
<dbReference type="GO" id="GO:0033744">
    <property type="term" value="F:L-methionine:thioredoxin-disulfide S-oxidoreductase activity"/>
    <property type="evidence" value="ECO:0007669"/>
    <property type="project" value="RHEA"/>
</dbReference>
<evidence type="ECO:0000259" key="6">
    <source>
        <dbReference type="Pfam" id="PF01625"/>
    </source>
</evidence>
<dbReference type="SUPFAM" id="SSF55068">
    <property type="entry name" value="Peptide methionine sulfoxide reductase"/>
    <property type="match status" value="1"/>
</dbReference>
<dbReference type="PANTHER" id="PTHR42799">
    <property type="entry name" value="MITOCHONDRIAL PEPTIDE METHIONINE SULFOXIDE REDUCTASE"/>
    <property type="match status" value="1"/>
</dbReference>
<protein>
    <recommendedName>
        <fullName evidence="4">Peptide methionine sulfoxide reductase MsrA</fullName>
        <shortName evidence="4">Protein-methionine-S-oxide reductase</shortName>
        <ecNumber evidence="4">1.8.4.11</ecNumber>
    </recommendedName>
    <alternativeName>
        <fullName evidence="4">Peptide-methionine (S)-S-oxide reductase</fullName>
        <shortName evidence="4">Peptide Met(O) reductase</shortName>
    </alternativeName>
</protein>
<dbReference type="OrthoDB" id="4174719at2"/>
<dbReference type="EC" id="1.8.4.11" evidence="4"/>
<comment type="similarity">
    <text evidence="4">Belongs to the MsrA Met sulfoxide reductase family.</text>
</comment>
<gene>
    <name evidence="4" type="primary">msrA</name>
    <name evidence="7" type="ORF">SAMN05421508_101851</name>
</gene>
<feature type="signal peptide" evidence="5">
    <location>
        <begin position="1"/>
        <end position="25"/>
    </location>
</feature>
<dbReference type="HAMAP" id="MF_01401">
    <property type="entry name" value="MsrA"/>
    <property type="match status" value="1"/>
</dbReference>
<sequence>MRRLSFAALPVAAALLALVPAPAAAEDAAAVFAGGCFWSMEPPFDAVPGVLSTTTGYTGGDEEAPTYEQVALGRTDHVEAVRVVYDPAQVGYATLLEVFWRNINPSDGGGQFCDRGDSYRTAVFAMTPDQRRLAEASREAVAALLDRRVKTDVADAGRFWPAEEPHQDFYRKHPEKYLLYRLGCGRDTRLADIWGDVPPLDLSALR</sequence>
<proteinExistence type="inferred from homology"/>
<dbReference type="Pfam" id="PF01625">
    <property type="entry name" value="PMSR"/>
    <property type="match status" value="1"/>
</dbReference>
<feature type="domain" description="Peptide methionine sulphoxide reductase MsrA" evidence="6">
    <location>
        <begin position="30"/>
        <end position="177"/>
    </location>
</feature>
<evidence type="ECO:0000256" key="3">
    <source>
        <dbReference type="ARBA" id="ARBA00048782"/>
    </source>
</evidence>
<dbReference type="GO" id="GO:0008113">
    <property type="term" value="F:peptide-methionine (S)-S-oxide reductase activity"/>
    <property type="evidence" value="ECO:0007669"/>
    <property type="project" value="UniProtKB-UniRule"/>
</dbReference>
<dbReference type="InterPro" id="IPR050162">
    <property type="entry name" value="MsrA_MetSO_reductase"/>
</dbReference>
<dbReference type="Proteomes" id="UP000219621">
    <property type="component" value="Unassembled WGS sequence"/>
</dbReference>
<dbReference type="NCBIfam" id="TIGR00401">
    <property type="entry name" value="msrA"/>
    <property type="match status" value="1"/>
</dbReference>
<dbReference type="PANTHER" id="PTHR42799:SF2">
    <property type="entry name" value="MITOCHONDRIAL PEPTIDE METHIONINE SULFOXIDE REDUCTASE"/>
    <property type="match status" value="1"/>
</dbReference>